<name>A0A0A9C2Q9_ARUDO</name>
<dbReference type="AlphaFoldDB" id="A0A0A9C2Q9"/>
<reference evidence="1" key="1">
    <citation type="submission" date="2014-09" db="EMBL/GenBank/DDBJ databases">
        <authorList>
            <person name="Magalhaes I.L.F."/>
            <person name="Oliveira U."/>
            <person name="Santos F.R."/>
            <person name="Vidigal T.H.D.A."/>
            <person name="Brescovit A.D."/>
            <person name="Santos A.J."/>
        </authorList>
    </citation>
    <scope>NUCLEOTIDE SEQUENCE</scope>
    <source>
        <tissue evidence="1">Shoot tissue taken approximately 20 cm above the soil surface</tissue>
    </source>
</reference>
<evidence type="ECO:0000313" key="1">
    <source>
        <dbReference type="EMBL" id="JAD67635.1"/>
    </source>
</evidence>
<dbReference type="EMBL" id="GBRH01230260">
    <property type="protein sequence ID" value="JAD67635.1"/>
    <property type="molecule type" value="Transcribed_RNA"/>
</dbReference>
<organism evidence="1">
    <name type="scientific">Arundo donax</name>
    <name type="common">Giant reed</name>
    <name type="synonym">Donax arundinaceus</name>
    <dbReference type="NCBI Taxonomy" id="35708"/>
    <lineage>
        <taxon>Eukaryota</taxon>
        <taxon>Viridiplantae</taxon>
        <taxon>Streptophyta</taxon>
        <taxon>Embryophyta</taxon>
        <taxon>Tracheophyta</taxon>
        <taxon>Spermatophyta</taxon>
        <taxon>Magnoliopsida</taxon>
        <taxon>Liliopsida</taxon>
        <taxon>Poales</taxon>
        <taxon>Poaceae</taxon>
        <taxon>PACMAD clade</taxon>
        <taxon>Arundinoideae</taxon>
        <taxon>Arundineae</taxon>
        <taxon>Arundo</taxon>
    </lineage>
</organism>
<proteinExistence type="predicted"/>
<reference evidence="1" key="2">
    <citation type="journal article" date="2015" name="Data Brief">
        <title>Shoot transcriptome of the giant reed, Arundo donax.</title>
        <authorList>
            <person name="Barrero R.A."/>
            <person name="Guerrero F.D."/>
            <person name="Moolhuijzen P."/>
            <person name="Goolsby J.A."/>
            <person name="Tidwell J."/>
            <person name="Bellgard S.E."/>
            <person name="Bellgard M.I."/>
        </authorList>
    </citation>
    <scope>NUCLEOTIDE SEQUENCE</scope>
    <source>
        <tissue evidence="1">Shoot tissue taken approximately 20 cm above the soil surface</tissue>
    </source>
</reference>
<protein>
    <submittedName>
        <fullName evidence="1">Uncharacterized protein</fullName>
    </submittedName>
</protein>
<accession>A0A0A9C2Q9</accession>
<sequence length="19" mass="2337">MKRIENLAKIMFQEIEMVL</sequence>